<evidence type="ECO:0000259" key="1">
    <source>
        <dbReference type="PROSITE" id="PS50011"/>
    </source>
</evidence>
<dbReference type="PANTHER" id="PTHR24419">
    <property type="entry name" value="INTERLEUKIN-1 RECEPTOR-ASSOCIATED KINASE"/>
    <property type="match status" value="1"/>
</dbReference>
<dbReference type="InterPro" id="IPR011009">
    <property type="entry name" value="Kinase-like_dom_sf"/>
</dbReference>
<proteinExistence type="predicted"/>
<dbReference type="EMBL" id="JAPWDV010000001">
    <property type="protein sequence ID" value="KAJ6223139.1"/>
    <property type="molecule type" value="Genomic_DNA"/>
</dbReference>
<sequence>MASYSTSNTPSANLLKRTTELSSITSIRSETDDHWFSVLSLCHQRNPSHFGLEFPSTAYENFEYLDSGTYSHVIKACDCEQDNMPIVFKIIKVVQRSTLNHLSDVSLKGFEMFTDVYQEIVIMKLLSNLHDTVADKSGFEYQTHSYPRIIRTRVVNGEIPNYFLIRSYNESARKIKPVERFDDTFGVPREHLVVVMKFGGDSLWDRIQASHPELLKPDQLLSVCYQVSLALAIAEIVYQFEHRDLHVCNLLVKPTKKAYILFKIRSVEYRVKSYGIKTCIIDATFSRMSLGGVSYFTDLTSRLKSTAENPKPEGHEVAYAQMYRLIGDRWSSWFPESNVIWLKCVFTELFASDAFESHADQHQRAIIRRLIAMVTDYKTVYEFVQAIFNESGDIVSNDRIQPPQNGISLSKFN</sequence>
<reference evidence="2" key="1">
    <citation type="submission" date="2022-12" db="EMBL/GenBank/DDBJ databases">
        <title>Genome assemblies of Blomia tropicalis.</title>
        <authorList>
            <person name="Cui Y."/>
        </authorList>
    </citation>
    <scope>NUCLEOTIDE SEQUENCE</scope>
    <source>
        <tissue evidence="2">Adult mites</tissue>
    </source>
</reference>
<feature type="domain" description="Protein kinase" evidence="1">
    <location>
        <begin position="59"/>
        <end position="413"/>
    </location>
</feature>
<dbReference type="SUPFAM" id="SSF56112">
    <property type="entry name" value="Protein kinase-like (PK-like)"/>
    <property type="match status" value="1"/>
</dbReference>
<dbReference type="Gene3D" id="3.30.200.20">
    <property type="entry name" value="Phosphorylase Kinase, domain 1"/>
    <property type="match status" value="1"/>
</dbReference>
<dbReference type="Proteomes" id="UP001142055">
    <property type="component" value="Chromosome 1"/>
</dbReference>
<evidence type="ECO:0000313" key="3">
    <source>
        <dbReference type="Proteomes" id="UP001142055"/>
    </source>
</evidence>
<keyword evidence="3" id="KW-1185">Reference proteome</keyword>
<dbReference type="InterPro" id="IPR000719">
    <property type="entry name" value="Prot_kinase_dom"/>
</dbReference>
<protein>
    <recommendedName>
        <fullName evidence="1">Protein kinase domain-containing protein</fullName>
    </recommendedName>
</protein>
<dbReference type="PROSITE" id="PS50011">
    <property type="entry name" value="PROTEIN_KINASE_DOM"/>
    <property type="match status" value="1"/>
</dbReference>
<name>A0A9Q0MCE5_BLOTA</name>
<dbReference type="GO" id="GO:0000278">
    <property type="term" value="P:mitotic cell cycle"/>
    <property type="evidence" value="ECO:0007669"/>
    <property type="project" value="TreeGrafter"/>
</dbReference>
<comment type="caution">
    <text evidence="2">The sequence shown here is derived from an EMBL/GenBank/DDBJ whole genome shotgun (WGS) entry which is preliminary data.</text>
</comment>
<dbReference type="PANTHER" id="PTHR24419:SF18">
    <property type="entry name" value="SERINE_THREONINE-PROTEIN KINASE HASPIN"/>
    <property type="match status" value="1"/>
</dbReference>
<evidence type="ECO:0000313" key="2">
    <source>
        <dbReference type="EMBL" id="KAJ6223139.1"/>
    </source>
</evidence>
<dbReference type="AlphaFoldDB" id="A0A9Q0MCE5"/>
<accession>A0A9Q0MCE5</accession>
<dbReference type="GO" id="GO:0035556">
    <property type="term" value="P:intracellular signal transduction"/>
    <property type="evidence" value="ECO:0007669"/>
    <property type="project" value="TreeGrafter"/>
</dbReference>
<dbReference type="Gene3D" id="1.10.510.10">
    <property type="entry name" value="Transferase(Phosphotransferase) domain 1"/>
    <property type="match status" value="1"/>
</dbReference>
<gene>
    <name evidence="2" type="ORF">RDWZM_001684</name>
</gene>
<dbReference type="GO" id="GO:0005524">
    <property type="term" value="F:ATP binding"/>
    <property type="evidence" value="ECO:0007669"/>
    <property type="project" value="InterPro"/>
</dbReference>
<dbReference type="OMA" id="PETNIYW"/>
<dbReference type="Pfam" id="PF12330">
    <property type="entry name" value="Haspin_kinase"/>
    <property type="match status" value="1"/>
</dbReference>
<dbReference type="GO" id="GO:0005737">
    <property type="term" value="C:cytoplasm"/>
    <property type="evidence" value="ECO:0007669"/>
    <property type="project" value="TreeGrafter"/>
</dbReference>
<dbReference type="GO" id="GO:0005634">
    <property type="term" value="C:nucleus"/>
    <property type="evidence" value="ECO:0007669"/>
    <property type="project" value="TreeGrafter"/>
</dbReference>
<dbReference type="GO" id="GO:0072354">
    <property type="term" value="F:histone H3T3 kinase activity"/>
    <property type="evidence" value="ECO:0007669"/>
    <property type="project" value="TreeGrafter"/>
</dbReference>
<organism evidence="2 3">
    <name type="scientific">Blomia tropicalis</name>
    <name type="common">Mite</name>
    <dbReference type="NCBI Taxonomy" id="40697"/>
    <lineage>
        <taxon>Eukaryota</taxon>
        <taxon>Metazoa</taxon>
        <taxon>Ecdysozoa</taxon>
        <taxon>Arthropoda</taxon>
        <taxon>Chelicerata</taxon>
        <taxon>Arachnida</taxon>
        <taxon>Acari</taxon>
        <taxon>Acariformes</taxon>
        <taxon>Sarcoptiformes</taxon>
        <taxon>Astigmata</taxon>
        <taxon>Glycyphagoidea</taxon>
        <taxon>Echimyopodidae</taxon>
        <taxon>Blomia</taxon>
    </lineage>
</organism>